<evidence type="ECO:0000256" key="2">
    <source>
        <dbReference type="SAM" id="Phobius"/>
    </source>
</evidence>
<evidence type="ECO:0008006" key="6">
    <source>
        <dbReference type="Google" id="ProtNLM"/>
    </source>
</evidence>
<evidence type="ECO:0000313" key="5">
    <source>
        <dbReference type="Proteomes" id="UP000178845"/>
    </source>
</evidence>
<organism evidence="4 5">
    <name type="scientific">Candidatus Curtissbacteria bacterium RIFCSPLOWO2_02_FULL_40_13b</name>
    <dbReference type="NCBI Taxonomy" id="1797733"/>
    <lineage>
        <taxon>Bacteria</taxon>
        <taxon>Candidatus Curtissiibacteriota</taxon>
    </lineage>
</organism>
<dbReference type="Proteomes" id="UP000178845">
    <property type="component" value="Unassembled WGS sequence"/>
</dbReference>
<evidence type="ECO:0000313" key="4">
    <source>
        <dbReference type="EMBL" id="OGE08765.1"/>
    </source>
</evidence>
<name>A0A1F5HXN7_9BACT</name>
<feature type="region of interest" description="Disordered" evidence="1">
    <location>
        <begin position="176"/>
        <end position="209"/>
    </location>
</feature>
<keyword evidence="2" id="KW-1133">Transmembrane helix</keyword>
<reference evidence="4 5" key="1">
    <citation type="journal article" date="2016" name="Nat. Commun.">
        <title>Thousands of microbial genomes shed light on interconnected biogeochemical processes in an aquifer system.</title>
        <authorList>
            <person name="Anantharaman K."/>
            <person name="Brown C.T."/>
            <person name="Hug L.A."/>
            <person name="Sharon I."/>
            <person name="Castelle C.J."/>
            <person name="Probst A.J."/>
            <person name="Thomas B.C."/>
            <person name="Singh A."/>
            <person name="Wilkins M.J."/>
            <person name="Karaoz U."/>
            <person name="Brodie E.L."/>
            <person name="Williams K.H."/>
            <person name="Hubbard S.S."/>
            <person name="Banfield J.F."/>
        </authorList>
    </citation>
    <scope>NUCLEOTIDE SEQUENCE [LARGE SCALE GENOMIC DNA]</scope>
</reference>
<feature type="transmembrane region" description="Helical" evidence="2">
    <location>
        <begin position="156"/>
        <end position="175"/>
    </location>
</feature>
<proteinExistence type="predicted"/>
<protein>
    <recommendedName>
        <fullName evidence="6">DUF4399 domain-containing protein</fullName>
    </recommendedName>
</protein>
<feature type="chain" id="PRO_5009518830" description="DUF4399 domain-containing protein" evidence="3">
    <location>
        <begin position="31"/>
        <end position="209"/>
    </location>
</feature>
<keyword evidence="2" id="KW-0472">Membrane</keyword>
<dbReference type="EMBL" id="MFBW01000012">
    <property type="protein sequence ID" value="OGE08765.1"/>
    <property type="molecule type" value="Genomic_DNA"/>
</dbReference>
<comment type="caution">
    <text evidence="4">The sequence shown here is derived from an EMBL/GenBank/DDBJ whole genome shotgun (WGS) entry which is preliminary data.</text>
</comment>
<feature type="signal peptide" evidence="3">
    <location>
        <begin position="1"/>
        <end position="30"/>
    </location>
</feature>
<dbReference type="AlphaFoldDB" id="A0A1F5HXN7"/>
<gene>
    <name evidence="4" type="ORF">A3I53_00180</name>
</gene>
<accession>A0A1F5HXN7</accession>
<sequence length="209" mass="22685">MEKLSNSFGKKLLPVASAGIFLFAASGALAQTNAPSLKIVTPGEAQTIYGDKVPILLAVENFQIVDYQTKKVPALGEGHVHLWLDDKNSTKESAVKVTGDEFTFSDVPAGDHSLRAELVNNDHSSQIPPQVVTVNFKSAPVTTPSPAAASGFDRNTAVVIFIVVALVIAAAWWYTKEEDEEETPKSETKPKPKRKAQAKKKTSRSKKRR</sequence>
<evidence type="ECO:0000256" key="1">
    <source>
        <dbReference type="SAM" id="MobiDB-lite"/>
    </source>
</evidence>
<keyword evidence="2" id="KW-0812">Transmembrane</keyword>
<feature type="compositionally biased region" description="Basic residues" evidence="1">
    <location>
        <begin position="191"/>
        <end position="209"/>
    </location>
</feature>
<evidence type="ECO:0000256" key="3">
    <source>
        <dbReference type="SAM" id="SignalP"/>
    </source>
</evidence>
<keyword evidence="3" id="KW-0732">Signal</keyword>